<accession>A0A4P9WFG4</accession>
<keyword evidence="3" id="KW-1185">Reference proteome</keyword>
<dbReference type="PANTHER" id="PTHR10701">
    <property type="entry name" value="SMALL NUCLEAR RIBONUCLEOPROTEIN-ASSOCIATED PROTEIN B AND N"/>
    <property type="match status" value="1"/>
</dbReference>
<dbReference type="InterPro" id="IPR034110">
    <property type="entry name" value="LSMD1_Sm"/>
</dbReference>
<evidence type="ECO:0000313" key="3">
    <source>
        <dbReference type="Proteomes" id="UP000269721"/>
    </source>
</evidence>
<dbReference type="InterPro" id="IPR050914">
    <property type="entry name" value="snRNP_SmB/NAA38-like"/>
</dbReference>
<feature type="domain" description="Sm" evidence="1">
    <location>
        <begin position="8"/>
        <end position="91"/>
    </location>
</feature>
<sequence>MPETDRVRSLRQLLHLRSRLTTTDGRVFVGQLVCIDKGLNLILNSAEEYKNGTRSNLVRVRGSCSWAHRTYESRFVGLVMIPGVHLVKAEVEDDDDMFA</sequence>
<proteinExistence type="predicted"/>
<dbReference type="Pfam" id="PF01423">
    <property type="entry name" value="LSM"/>
    <property type="match status" value="1"/>
</dbReference>
<gene>
    <name evidence="2" type="ORF">BDK51DRAFT_15842</name>
</gene>
<dbReference type="PANTHER" id="PTHR10701:SF5">
    <property type="entry name" value="N-ALPHA-ACETYLTRANSFERASE 38, NATC AUXILIARY SUBUNIT"/>
    <property type="match status" value="1"/>
</dbReference>
<dbReference type="OrthoDB" id="368909at2759"/>
<dbReference type="SUPFAM" id="SSF50182">
    <property type="entry name" value="Sm-like ribonucleoproteins"/>
    <property type="match status" value="1"/>
</dbReference>
<protein>
    <recommendedName>
        <fullName evidence="1">Sm domain-containing protein</fullName>
    </recommendedName>
</protein>
<dbReference type="EMBL" id="KZ995528">
    <property type="protein sequence ID" value="RKO90493.1"/>
    <property type="molecule type" value="Genomic_DNA"/>
</dbReference>
<organism evidence="2 3">
    <name type="scientific">Blyttiomyces helicus</name>
    <dbReference type="NCBI Taxonomy" id="388810"/>
    <lineage>
        <taxon>Eukaryota</taxon>
        <taxon>Fungi</taxon>
        <taxon>Fungi incertae sedis</taxon>
        <taxon>Chytridiomycota</taxon>
        <taxon>Chytridiomycota incertae sedis</taxon>
        <taxon>Chytridiomycetes</taxon>
        <taxon>Chytridiomycetes incertae sedis</taxon>
        <taxon>Blyttiomyces</taxon>
    </lineage>
</organism>
<dbReference type="GO" id="GO:0031417">
    <property type="term" value="C:NatC complex"/>
    <property type="evidence" value="ECO:0007669"/>
    <property type="project" value="InterPro"/>
</dbReference>
<reference evidence="3" key="1">
    <citation type="journal article" date="2018" name="Nat. Microbiol.">
        <title>Leveraging single-cell genomics to expand the fungal tree of life.</title>
        <authorList>
            <person name="Ahrendt S.R."/>
            <person name="Quandt C.A."/>
            <person name="Ciobanu D."/>
            <person name="Clum A."/>
            <person name="Salamov A."/>
            <person name="Andreopoulos B."/>
            <person name="Cheng J.F."/>
            <person name="Woyke T."/>
            <person name="Pelin A."/>
            <person name="Henrissat B."/>
            <person name="Reynolds N.K."/>
            <person name="Benny G.L."/>
            <person name="Smith M.E."/>
            <person name="James T.Y."/>
            <person name="Grigoriev I.V."/>
        </authorList>
    </citation>
    <scope>NUCLEOTIDE SEQUENCE [LARGE SCALE GENOMIC DNA]</scope>
</reference>
<dbReference type="InterPro" id="IPR001163">
    <property type="entry name" value="Sm_dom_euk/arc"/>
</dbReference>
<dbReference type="CDD" id="cd06168">
    <property type="entry name" value="LSMD1"/>
    <property type="match status" value="1"/>
</dbReference>
<dbReference type="InterPro" id="IPR010920">
    <property type="entry name" value="LSM_dom_sf"/>
</dbReference>
<dbReference type="SMART" id="SM00651">
    <property type="entry name" value="Sm"/>
    <property type="match status" value="1"/>
</dbReference>
<name>A0A4P9WFG4_9FUNG</name>
<dbReference type="AlphaFoldDB" id="A0A4P9WFG4"/>
<evidence type="ECO:0000313" key="2">
    <source>
        <dbReference type="EMBL" id="RKO90493.1"/>
    </source>
</evidence>
<dbReference type="Proteomes" id="UP000269721">
    <property type="component" value="Unassembled WGS sequence"/>
</dbReference>
<evidence type="ECO:0000259" key="1">
    <source>
        <dbReference type="SMART" id="SM00651"/>
    </source>
</evidence>
<dbReference type="Gene3D" id="2.30.30.100">
    <property type="match status" value="1"/>
</dbReference>